<dbReference type="RefSeq" id="WP_273091841.1">
    <property type="nucleotide sequence ID" value="NZ_FTOH01000008.1"/>
</dbReference>
<gene>
    <name evidence="1" type="ORF">SAMN05421686_10821</name>
</gene>
<dbReference type="AlphaFoldDB" id="A0A1N7NZI4"/>
<protein>
    <submittedName>
        <fullName evidence="1">Uncharacterized protein</fullName>
    </submittedName>
</protein>
<sequence length="44" mass="5085">MKNFINVIKNSYANVKTLDQKASVTCNYADNYYGDQVCLLKHKK</sequence>
<dbReference type="EMBL" id="FTOH01000008">
    <property type="protein sequence ID" value="SIT03734.1"/>
    <property type="molecule type" value="Genomic_DNA"/>
</dbReference>
<name>A0A1N7NZI4_9GAMM</name>
<accession>A0A1N7NZI4</accession>
<reference evidence="2" key="1">
    <citation type="submission" date="2017-01" db="EMBL/GenBank/DDBJ databases">
        <authorList>
            <person name="Varghese N."/>
            <person name="Submissions S."/>
        </authorList>
    </citation>
    <scope>NUCLEOTIDE SEQUENCE [LARGE SCALE GENOMIC DNA]</scope>
    <source>
        <strain evidence="2">DSM 24913</strain>
    </source>
</reference>
<keyword evidence="2" id="KW-1185">Reference proteome</keyword>
<organism evidence="1 2">
    <name type="scientific">Thalassolituus maritimus</name>
    <dbReference type="NCBI Taxonomy" id="484498"/>
    <lineage>
        <taxon>Bacteria</taxon>
        <taxon>Pseudomonadati</taxon>
        <taxon>Pseudomonadota</taxon>
        <taxon>Gammaproteobacteria</taxon>
        <taxon>Oceanospirillales</taxon>
        <taxon>Oceanospirillaceae</taxon>
        <taxon>Thalassolituus</taxon>
    </lineage>
</organism>
<evidence type="ECO:0000313" key="2">
    <source>
        <dbReference type="Proteomes" id="UP000185639"/>
    </source>
</evidence>
<proteinExistence type="predicted"/>
<evidence type="ECO:0000313" key="1">
    <source>
        <dbReference type="EMBL" id="SIT03734.1"/>
    </source>
</evidence>
<dbReference type="Proteomes" id="UP000185639">
    <property type="component" value="Unassembled WGS sequence"/>
</dbReference>